<dbReference type="GO" id="GO:0003910">
    <property type="term" value="F:DNA ligase (ATP) activity"/>
    <property type="evidence" value="ECO:0007669"/>
    <property type="project" value="InterPro"/>
</dbReference>
<dbReference type="GO" id="GO:0005524">
    <property type="term" value="F:ATP binding"/>
    <property type="evidence" value="ECO:0007669"/>
    <property type="project" value="InterPro"/>
</dbReference>
<dbReference type="InterPro" id="IPR016059">
    <property type="entry name" value="DNA_ligase_ATP-dep_CS"/>
</dbReference>
<feature type="compositionally biased region" description="Polar residues" evidence="7">
    <location>
        <begin position="276"/>
        <end position="289"/>
    </location>
</feature>
<feature type="compositionally biased region" description="Acidic residues" evidence="7">
    <location>
        <begin position="196"/>
        <end position="228"/>
    </location>
</feature>
<dbReference type="PROSITE" id="PS50160">
    <property type="entry name" value="DNA_LIGASE_A3"/>
    <property type="match status" value="1"/>
</dbReference>
<dbReference type="SUPFAM" id="SSF56091">
    <property type="entry name" value="DNA ligase/mRNA capping enzyme, catalytic domain"/>
    <property type="match status" value="1"/>
</dbReference>
<evidence type="ECO:0000256" key="2">
    <source>
        <dbReference type="ARBA" id="ARBA00022598"/>
    </source>
</evidence>
<proteinExistence type="predicted"/>
<dbReference type="GO" id="GO:0006260">
    <property type="term" value="P:DNA replication"/>
    <property type="evidence" value="ECO:0007669"/>
    <property type="project" value="UniProtKB-KW"/>
</dbReference>
<evidence type="ECO:0000256" key="5">
    <source>
        <dbReference type="ARBA" id="ARBA00023204"/>
    </source>
</evidence>
<feature type="compositionally biased region" description="Low complexity" evidence="7">
    <location>
        <begin position="151"/>
        <end position="163"/>
    </location>
</feature>
<feature type="compositionally biased region" description="Acidic residues" evidence="7">
    <location>
        <begin position="402"/>
        <end position="413"/>
    </location>
</feature>
<dbReference type="InterPro" id="IPR012310">
    <property type="entry name" value="DNA_ligase_ATP-dep_cent"/>
</dbReference>
<feature type="region of interest" description="Disordered" evidence="7">
    <location>
        <begin position="545"/>
        <end position="575"/>
    </location>
</feature>
<dbReference type="PANTHER" id="PTHR47810">
    <property type="entry name" value="DNA LIGASE"/>
    <property type="match status" value="1"/>
</dbReference>
<dbReference type="Gene3D" id="3.30.470.30">
    <property type="entry name" value="DNA ligase/mRNA capping enzyme"/>
    <property type="match status" value="1"/>
</dbReference>
<dbReference type="Pfam" id="PF01068">
    <property type="entry name" value="DNA_ligase_A_M"/>
    <property type="match status" value="1"/>
</dbReference>
<dbReference type="Gene3D" id="3.30.1490.70">
    <property type="match status" value="1"/>
</dbReference>
<keyword evidence="11" id="KW-1185">Reference proteome</keyword>
<dbReference type="InterPro" id="IPR007527">
    <property type="entry name" value="Znf_SWIM"/>
</dbReference>
<feature type="compositionally biased region" description="Polar residues" evidence="7">
    <location>
        <begin position="127"/>
        <end position="150"/>
    </location>
</feature>
<protein>
    <recommendedName>
        <fullName evidence="12">SWIM-type domain-containing protein</fullName>
    </recommendedName>
</protein>
<keyword evidence="6" id="KW-0479">Metal-binding</keyword>
<feature type="compositionally biased region" description="Acidic residues" evidence="7">
    <location>
        <begin position="303"/>
        <end position="316"/>
    </location>
</feature>
<dbReference type="CDD" id="cd08041">
    <property type="entry name" value="OBF_kDNA_ligase_like"/>
    <property type="match status" value="1"/>
</dbReference>
<feature type="domain" description="SWIM-type" evidence="9">
    <location>
        <begin position="496"/>
        <end position="536"/>
    </location>
</feature>
<feature type="compositionally biased region" description="Basic and acidic residues" evidence="7">
    <location>
        <begin position="176"/>
        <end position="191"/>
    </location>
</feature>
<sequence length="862" mass="95285">MVNDKLAEFNSIKPNFTLAEGEEKVVKSRHVGLTYTIKRNAEHFYCTCPAWRNQIGVPLNARSCKHLLSLLGEQYEEARLEYMNPGGPPPKGLLSVQRPKARNESFSQKISSDKPSSESSPLKAQASLKQVSNPASASPAIVSNNPMSVNSSQPTPTTAATTQRGDISSSGLLNVIEDKVQAKKKEREKQGKSNMVDDDDMMDIAEDEEDNMDEVGDPDEDFDMEEDDQKSRKHKPSSFASSTIKKTPVKRKRADRSPDSDDDEKDVIQSKMKFTAKSSSSTQKRTLSASAKRPAKRRNDVSETQDDDDNQDENEELDKPRKRTTTKISSSSKEQSPAKKPNKPKEAVSETEDDSDEEEEQESKSKGKEKLKQKPASSKAKVPATTSSKPSSKKRVRKDLQSETEDDDDDDDQANARKPSSSKRPAPKGKSAYKRQKIEEEEENDEDEQKDEDEDDSNDADHGGDELASVKGIKPSVLMKDGEEKEVQSQTSSSTYKVKRTMDHYYCTCPAWRNQPSVPVNARSCKHLVALLGEKYEAARIKLKNPNGAALRSPTKKSSGSKKGKKAGDDDGNGDSSKIDVAVLLANSWDVDKGPDPTGWWISEKLDGVRTLYDGKRLYSRLGNPFTPPQWFLDKLPKDVTLDGELFGGRGDFQNTVSIVKTMNSPHWKGITFHVFDIPSLSTQPFEARMESLKKLFAPGVGSHASDKVLVVEQEKAKSRQHVLDKLKKVESLGGEGLMLRKPGSLYEGKRSSTLLKIKSFYDAEAVVTGYKAGKGRNAGVTGALKCKMASGKTFDVGSGLNDKQRKSPPKIGSIIVYRFQELTKDGVPRFPTYLGEAADKNQPKDAVVPDHRKAVVKKDDA</sequence>
<dbReference type="CDD" id="cd07896">
    <property type="entry name" value="Adenylation_kDNA_ligase_like"/>
    <property type="match status" value="1"/>
</dbReference>
<evidence type="ECO:0000313" key="10">
    <source>
        <dbReference type="EMBL" id="KAJ3740030.1"/>
    </source>
</evidence>
<feature type="compositionally biased region" description="Low complexity" evidence="7">
    <location>
        <begin position="381"/>
        <end position="390"/>
    </location>
</feature>
<feature type="compositionally biased region" description="Acidic residues" evidence="7">
    <location>
        <begin position="349"/>
        <end position="361"/>
    </location>
</feature>
<keyword evidence="2" id="KW-0436">Ligase</keyword>
<evidence type="ECO:0000259" key="9">
    <source>
        <dbReference type="PROSITE" id="PS50966"/>
    </source>
</evidence>
<dbReference type="PROSITE" id="PS50966">
    <property type="entry name" value="ZF_SWIM"/>
    <property type="match status" value="2"/>
</dbReference>
<evidence type="ECO:0008006" key="12">
    <source>
        <dbReference type="Google" id="ProtNLM"/>
    </source>
</evidence>
<keyword evidence="3" id="KW-0235">DNA replication</keyword>
<keyword evidence="4" id="KW-0227">DNA damage</keyword>
<dbReference type="SUPFAM" id="SSF50249">
    <property type="entry name" value="Nucleic acid-binding proteins"/>
    <property type="match status" value="1"/>
</dbReference>
<comment type="cofactor">
    <cofactor evidence="1">
        <name>a divalent metal cation</name>
        <dbReference type="ChEBI" id="CHEBI:60240"/>
    </cofactor>
</comment>
<feature type="compositionally biased region" description="Acidic residues" evidence="7">
    <location>
        <begin position="439"/>
        <end position="458"/>
    </location>
</feature>
<name>A0A9W8NSL8_9AGAR</name>
<accession>A0A9W8NSL8</accession>
<dbReference type="InterPro" id="IPR012340">
    <property type="entry name" value="NA-bd_OB-fold"/>
</dbReference>
<dbReference type="AlphaFoldDB" id="A0A9W8NSL8"/>
<keyword evidence="5" id="KW-0234">DNA repair</keyword>
<dbReference type="GO" id="GO:0008270">
    <property type="term" value="F:zinc ion binding"/>
    <property type="evidence" value="ECO:0007669"/>
    <property type="project" value="UniProtKB-KW"/>
</dbReference>
<dbReference type="PANTHER" id="PTHR47810:SF1">
    <property type="entry name" value="DNA LIGASE B"/>
    <property type="match status" value="1"/>
</dbReference>
<keyword evidence="6" id="KW-0863">Zinc-finger</keyword>
<dbReference type="PROSITE" id="PS00333">
    <property type="entry name" value="DNA_LIGASE_A2"/>
    <property type="match status" value="1"/>
</dbReference>
<feature type="compositionally biased region" description="Basic residues" evidence="7">
    <location>
        <begin position="425"/>
        <end position="435"/>
    </location>
</feature>
<evidence type="ECO:0000256" key="6">
    <source>
        <dbReference type="PROSITE-ProRule" id="PRU00325"/>
    </source>
</evidence>
<dbReference type="Pfam" id="PF14743">
    <property type="entry name" value="DNA_ligase_OB_2"/>
    <property type="match status" value="1"/>
</dbReference>
<reference evidence="10 11" key="1">
    <citation type="journal article" date="2023" name="Proc. Natl. Acad. Sci. U.S.A.">
        <title>A global phylogenomic analysis of the shiitake genus Lentinula.</title>
        <authorList>
            <person name="Sierra-Patev S."/>
            <person name="Min B."/>
            <person name="Naranjo-Ortiz M."/>
            <person name="Looney B."/>
            <person name="Konkel Z."/>
            <person name="Slot J.C."/>
            <person name="Sakamoto Y."/>
            <person name="Steenwyk J.L."/>
            <person name="Rokas A."/>
            <person name="Carro J."/>
            <person name="Camarero S."/>
            <person name="Ferreira P."/>
            <person name="Molpeceres G."/>
            <person name="Ruiz-Duenas F.J."/>
            <person name="Serrano A."/>
            <person name="Henrissat B."/>
            <person name="Drula E."/>
            <person name="Hughes K.W."/>
            <person name="Mata J.L."/>
            <person name="Ishikawa N.K."/>
            <person name="Vargas-Isla R."/>
            <person name="Ushijima S."/>
            <person name="Smith C.A."/>
            <person name="Donoghue J."/>
            <person name="Ahrendt S."/>
            <person name="Andreopoulos W."/>
            <person name="He G."/>
            <person name="LaButti K."/>
            <person name="Lipzen A."/>
            <person name="Ng V."/>
            <person name="Riley R."/>
            <person name="Sandor L."/>
            <person name="Barry K."/>
            <person name="Martinez A.T."/>
            <person name="Xiao Y."/>
            <person name="Gibbons J.G."/>
            <person name="Terashima K."/>
            <person name="Grigoriev I.V."/>
            <person name="Hibbett D."/>
        </authorList>
    </citation>
    <scope>NUCLEOTIDE SEQUENCE [LARGE SCALE GENOMIC DNA]</scope>
    <source>
        <strain evidence="10 11">TFB7810</strain>
    </source>
</reference>
<evidence type="ECO:0000256" key="7">
    <source>
        <dbReference type="SAM" id="MobiDB-lite"/>
    </source>
</evidence>
<evidence type="ECO:0000256" key="1">
    <source>
        <dbReference type="ARBA" id="ARBA00001968"/>
    </source>
</evidence>
<evidence type="ECO:0000256" key="4">
    <source>
        <dbReference type="ARBA" id="ARBA00022763"/>
    </source>
</evidence>
<gene>
    <name evidence="10" type="ORF">DFH05DRAFT_1509964</name>
</gene>
<feature type="compositionally biased region" description="Basic and acidic residues" evidence="7">
    <location>
        <begin position="362"/>
        <end position="372"/>
    </location>
</feature>
<evidence type="ECO:0000256" key="3">
    <source>
        <dbReference type="ARBA" id="ARBA00022705"/>
    </source>
</evidence>
<dbReference type="Proteomes" id="UP001142393">
    <property type="component" value="Unassembled WGS sequence"/>
</dbReference>
<dbReference type="InterPro" id="IPR029319">
    <property type="entry name" value="DNA_ligase_OB"/>
</dbReference>
<feature type="domain" description="ATP-dependent DNA ligase family profile" evidence="8">
    <location>
        <begin position="673"/>
        <end position="793"/>
    </location>
</feature>
<evidence type="ECO:0000259" key="8">
    <source>
        <dbReference type="PROSITE" id="PS50160"/>
    </source>
</evidence>
<feature type="domain" description="SWIM-type" evidence="9">
    <location>
        <begin position="35"/>
        <end position="75"/>
    </location>
</feature>
<organism evidence="10 11">
    <name type="scientific">Lentinula detonsa</name>
    <dbReference type="NCBI Taxonomy" id="2804962"/>
    <lineage>
        <taxon>Eukaryota</taxon>
        <taxon>Fungi</taxon>
        <taxon>Dikarya</taxon>
        <taxon>Basidiomycota</taxon>
        <taxon>Agaricomycotina</taxon>
        <taxon>Agaricomycetes</taxon>
        <taxon>Agaricomycetidae</taxon>
        <taxon>Agaricales</taxon>
        <taxon>Marasmiineae</taxon>
        <taxon>Omphalotaceae</taxon>
        <taxon>Lentinula</taxon>
    </lineage>
</organism>
<dbReference type="GO" id="GO:0006310">
    <property type="term" value="P:DNA recombination"/>
    <property type="evidence" value="ECO:0007669"/>
    <property type="project" value="InterPro"/>
</dbReference>
<feature type="compositionally biased region" description="Low complexity" evidence="7">
    <location>
        <begin position="326"/>
        <end position="339"/>
    </location>
</feature>
<dbReference type="Gene3D" id="2.40.50.140">
    <property type="entry name" value="Nucleic acid-binding proteins"/>
    <property type="match status" value="1"/>
</dbReference>
<comment type="caution">
    <text evidence="10">The sequence shown here is derived from an EMBL/GenBank/DDBJ whole genome shotgun (WGS) entry which is preliminary data.</text>
</comment>
<feature type="region of interest" description="Disordered" evidence="7">
    <location>
        <begin position="81"/>
        <end position="495"/>
    </location>
</feature>
<dbReference type="EMBL" id="JANVFU010000015">
    <property type="protein sequence ID" value="KAJ3740030.1"/>
    <property type="molecule type" value="Genomic_DNA"/>
</dbReference>
<keyword evidence="6" id="KW-0862">Zinc</keyword>
<dbReference type="NCBIfam" id="NF006592">
    <property type="entry name" value="PRK09125.1"/>
    <property type="match status" value="1"/>
</dbReference>
<evidence type="ECO:0000313" key="11">
    <source>
        <dbReference type="Proteomes" id="UP001142393"/>
    </source>
</evidence>
<dbReference type="GO" id="GO:0006281">
    <property type="term" value="P:DNA repair"/>
    <property type="evidence" value="ECO:0007669"/>
    <property type="project" value="UniProtKB-KW"/>
</dbReference>
<dbReference type="InterPro" id="IPR050326">
    <property type="entry name" value="NAD_dep_DNA_ligaseB"/>
</dbReference>